<keyword evidence="2" id="KW-1133">Transmembrane helix</keyword>
<keyword evidence="2" id="KW-0812">Transmembrane</keyword>
<evidence type="ECO:0000256" key="2">
    <source>
        <dbReference type="SAM" id="Phobius"/>
    </source>
</evidence>
<feature type="transmembrane region" description="Helical" evidence="2">
    <location>
        <begin position="54"/>
        <end position="76"/>
    </location>
</feature>
<feature type="region of interest" description="Disordered" evidence="1">
    <location>
        <begin position="150"/>
        <end position="201"/>
    </location>
</feature>
<evidence type="ECO:0000313" key="4">
    <source>
        <dbReference type="Proteomes" id="UP000826195"/>
    </source>
</evidence>
<accession>A0AAV7IM59</accession>
<comment type="caution">
    <text evidence="3">The sequence shown here is derived from an EMBL/GenBank/DDBJ whole genome shotgun (WGS) entry which is preliminary data.</text>
</comment>
<organism evidence="3 4">
    <name type="scientific">Cotesia glomerata</name>
    <name type="common">Lepidopteran parasitic wasp</name>
    <name type="synonym">Apanteles glomeratus</name>
    <dbReference type="NCBI Taxonomy" id="32391"/>
    <lineage>
        <taxon>Eukaryota</taxon>
        <taxon>Metazoa</taxon>
        <taxon>Ecdysozoa</taxon>
        <taxon>Arthropoda</taxon>
        <taxon>Hexapoda</taxon>
        <taxon>Insecta</taxon>
        <taxon>Pterygota</taxon>
        <taxon>Neoptera</taxon>
        <taxon>Endopterygota</taxon>
        <taxon>Hymenoptera</taxon>
        <taxon>Apocrita</taxon>
        <taxon>Ichneumonoidea</taxon>
        <taxon>Braconidae</taxon>
        <taxon>Microgastrinae</taxon>
        <taxon>Cotesia</taxon>
    </lineage>
</organism>
<protein>
    <submittedName>
        <fullName evidence="3">Uncharacterized protein</fullName>
    </submittedName>
</protein>
<reference evidence="3 4" key="1">
    <citation type="journal article" date="2021" name="J. Hered.">
        <title>A chromosome-level genome assembly of the parasitoid wasp, Cotesia glomerata (Hymenoptera: Braconidae).</title>
        <authorList>
            <person name="Pinto B.J."/>
            <person name="Weis J.J."/>
            <person name="Gamble T."/>
            <person name="Ode P.J."/>
            <person name="Paul R."/>
            <person name="Zaspel J.M."/>
        </authorList>
    </citation>
    <scope>NUCLEOTIDE SEQUENCE [LARGE SCALE GENOMIC DNA]</scope>
    <source>
        <strain evidence="3">CgM1</strain>
    </source>
</reference>
<name>A0AAV7IM59_COTGL</name>
<sequence length="201" mass="22145">MTIRRLAVLAAIKSNQSNGTTTTLNNDNDQCLLGHNMSANGDVGMFGVDLHNNVFIQGAVLMGALMAAVLACYCCLRNSEKTREQERAAYSVAEPDVQSLQVFTTNSYNDREFDEQRYEDWIDRMNEELTSLPACPGTPGPPPPYESLIFNLQNLPSPSPKDESVIYPSEKEKSDNTKDDKEDDGLPPYDAAIKLAGDGYV</sequence>
<keyword evidence="4" id="KW-1185">Reference proteome</keyword>
<dbReference type="Proteomes" id="UP000826195">
    <property type="component" value="Unassembled WGS sequence"/>
</dbReference>
<evidence type="ECO:0000313" key="3">
    <source>
        <dbReference type="EMBL" id="KAH0554036.1"/>
    </source>
</evidence>
<dbReference type="EMBL" id="JAHXZJ010001119">
    <property type="protein sequence ID" value="KAH0554036.1"/>
    <property type="molecule type" value="Genomic_DNA"/>
</dbReference>
<keyword evidence="2" id="KW-0472">Membrane</keyword>
<feature type="compositionally biased region" description="Basic and acidic residues" evidence="1">
    <location>
        <begin position="160"/>
        <end position="180"/>
    </location>
</feature>
<gene>
    <name evidence="3" type="ORF">KQX54_007167</name>
</gene>
<dbReference type="AlphaFoldDB" id="A0AAV7IM59"/>
<evidence type="ECO:0000256" key="1">
    <source>
        <dbReference type="SAM" id="MobiDB-lite"/>
    </source>
</evidence>
<proteinExistence type="predicted"/>